<protein>
    <recommendedName>
        <fullName evidence="4">Glycosyltransferase family 31 protein</fullName>
    </recommendedName>
</protein>
<dbReference type="STRING" id="576137.A0A1L7XSP9"/>
<evidence type="ECO:0008006" key="4">
    <source>
        <dbReference type="Google" id="ProtNLM"/>
    </source>
</evidence>
<dbReference type="EMBL" id="FJOG01000050">
    <property type="protein sequence ID" value="CZR68053.1"/>
    <property type="molecule type" value="Genomic_DNA"/>
</dbReference>
<organism evidence="2 3">
    <name type="scientific">Phialocephala subalpina</name>
    <dbReference type="NCBI Taxonomy" id="576137"/>
    <lineage>
        <taxon>Eukaryota</taxon>
        <taxon>Fungi</taxon>
        <taxon>Dikarya</taxon>
        <taxon>Ascomycota</taxon>
        <taxon>Pezizomycotina</taxon>
        <taxon>Leotiomycetes</taxon>
        <taxon>Helotiales</taxon>
        <taxon>Mollisiaceae</taxon>
        <taxon>Phialocephala</taxon>
        <taxon>Phialocephala fortinii species complex</taxon>
    </lineage>
</organism>
<evidence type="ECO:0000256" key="1">
    <source>
        <dbReference type="SAM" id="Phobius"/>
    </source>
</evidence>
<reference evidence="2 3" key="1">
    <citation type="submission" date="2016-03" db="EMBL/GenBank/DDBJ databases">
        <authorList>
            <person name="Ploux O."/>
        </authorList>
    </citation>
    <scope>NUCLEOTIDE SEQUENCE [LARGE SCALE GENOMIC DNA]</scope>
    <source>
        <strain evidence="2 3">UAMH 11012</strain>
    </source>
</reference>
<proteinExistence type="predicted"/>
<dbReference type="OrthoDB" id="414175at2759"/>
<dbReference type="InterPro" id="IPR006740">
    <property type="entry name" value="DUF604"/>
</dbReference>
<accession>A0A1L7XSP9</accession>
<gene>
    <name evidence="2" type="ORF">PAC_17952</name>
</gene>
<keyword evidence="3" id="KW-1185">Reference proteome</keyword>
<dbReference type="Gene3D" id="3.90.550.50">
    <property type="match status" value="1"/>
</dbReference>
<sequence>MAAAMTARNKQCFALVLAVATLTIIWTMRFLGPNHHVITGKIIPYAKAAYSHISPQQTIRTVDLSRLQKHVKTEDFSYAHRTIRTKLFTGERPTLTKINEPLFGTPLRMSQDDLEGIPLLELEPIELAVPRSPVADTSIMSFSIATGVDRLERADQLLHWLPNTGAQLHVLSPPSDDALTVEHKLREQGLNLTIHNSDLPFPKAYFYGLKELYQARTPNTQWLVLMDDDTFIPSLPYLVDHLNTNYDATKEVMVAAVSDNIDQVKTFGLIPFGGGGIFFSVPLAAALVQDKIWDKCMAIDLNQGDGIVNDCLNHYSATRPSFDPGLNQMDFSGDAGGYFESGRRMLTIHHWKTWYHVDMPMAANISKACGFECVFQRFQFDDNIVLSNGYSIVEYPKGIEDEDADGNKLVDLGKVELTWAGSKGQYEHHIGPLRDRLGKEEKKTMRLVETEVLPGKGVRQTYVERVEDTESVENAFKMDRVVELLWLNP</sequence>
<evidence type="ECO:0000313" key="3">
    <source>
        <dbReference type="Proteomes" id="UP000184330"/>
    </source>
</evidence>
<dbReference type="Proteomes" id="UP000184330">
    <property type="component" value="Unassembled WGS sequence"/>
</dbReference>
<feature type="transmembrane region" description="Helical" evidence="1">
    <location>
        <begin position="12"/>
        <end position="32"/>
    </location>
</feature>
<dbReference type="Pfam" id="PF04646">
    <property type="entry name" value="DUF604"/>
    <property type="match status" value="1"/>
</dbReference>
<keyword evidence="1" id="KW-0812">Transmembrane</keyword>
<dbReference type="AlphaFoldDB" id="A0A1L7XSP9"/>
<evidence type="ECO:0000313" key="2">
    <source>
        <dbReference type="EMBL" id="CZR68053.1"/>
    </source>
</evidence>
<dbReference type="PANTHER" id="PTHR10811">
    <property type="entry name" value="FRINGE-RELATED"/>
    <property type="match status" value="1"/>
</dbReference>
<name>A0A1L7XSP9_9HELO</name>
<keyword evidence="1" id="KW-1133">Transmembrane helix</keyword>
<keyword evidence="1" id="KW-0472">Membrane</keyword>